<feature type="transmembrane region" description="Helical" evidence="1">
    <location>
        <begin position="69"/>
        <end position="90"/>
    </location>
</feature>
<evidence type="ECO:0000256" key="1">
    <source>
        <dbReference type="SAM" id="Phobius"/>
    </source>
</evidence>
<feature type="transmembrane region" description="Helical" evidence="1">
    <location>
        <begin position="96"/>
        <end position="117"/>
    </location>
</feature>
<name>A0A8S5TDS6_9CAUD</name>
<organism evidence="2">
    <name type="scientific">Myoviridae sp. ct3pM2</name>
    <dbReference type="NCBI Taxonomy" id="2827658"/>
    <lineage>
        <taxon>Viruses</taxon>
        <taxon>Duplodnaviria</taxon>
        <taxon>Heunggongvirae</taxon>
        <taxon>Uroviricota</taxon>
        <taxon>Caudoviricetes</taxon>
    </lineage>
</organism>
<keyword evidence="1" id="KW-0472">Membrane</keyword>
<sequence length="131" mass="14028">MKKFIFMFMALLTLAIPALAAEDIGIAPASEVVIDVGSFTGIVALVSMIATQILKIIPAIKENKLAKIGISVAVGILVCMVCWVLQVSPILISMKWWVALLYGLAAGLSACGFYDIIKAIYNTIIKPDKSN</sequence>
<protein>
    <submittedName>
        <fullName evidence="2">Holin</fullName>
    </submittedName>
</protein>
<keyword evidence="1" id="KW-1133">Transmembrane helix</keyword>
<keyword evidence="1" id="KW-0812">Transmembrane</keyword>
<evidence type="ECO:0000313" key="2">
    <source>
        <dbReference type="EMBL" id="DAF61422.1"/>
    </source>
</evidence>
<proteinExistence type="predicted"/>
<reference evidence="2" key="1">
    <citation type="journal article" date="2021" name="Proc. Natl. Acad. Sci. U.S.A.">
        <title>A Catalog of Tens of Thousands of Viruses from Human Metagenomes Reveals Hidden Associations with Chronic Diseases.</title>
        <authorList>
            <person name="Tisza M.J."/>
            <person name="Buck C.B."/>
        </authorList>
    </citation>
    <scope>NUCLEOTIDE SEQUENCE</scope>
    <source>
        <strain evidence="2">Ct3pM2</strain>
    </source>
</reference>
<accession>A0A8S5TDS6</accession>
<feature type="transmembrane region" description="Helical" evidence="1">
    <location>
        <begin position="36"/>
        <end position="57"/>
    </location>
</feature>
<dbReference type="EMBL" id="BK032811">
    <property type="protein sequence ID" value="DAF61422.1"/>
    <property type="molecule type" value="Genomic_DNA"/>
</dbReference>